<dbReference type="EMBL" id="JAODUP010000010">
    <property type="protein sequence ID" value="KAK2169396.1"/>
    <property type="molecule type" value="Genomic_DNA"/>
</dbReference>
<feature type="compositionally biased region" description="Acidic residues" evidence="1">
    <location>
        <begin position="266"/>
        <end position="275"/>
    </location>
</feature>
<organism evidence="2 3">
    <name type="scientific">Paralvinella palmiformis</name>
    <dbReference type="NCBI Taxonomy" id="53620"/>
    <lineage>
        <taxon>Eukaryota</taxon>
        <taxon>Metazoa</taxon>
        <taxon>Spiralia</taxon>
        <taxon>Lophotrochozoa</taxon>
        <taxon>Annelida</taxon>
        <taxon>Polychaeta</taxon>
        <taxon>Sedentaria</taxon>
        <taxon>Canalipalpata</taxon>
        <taxon>Terebellida</taxon>
        <taxon>Terebelliformia</taxon>
        <taxon>Alvinellidae</taxon>
        <taxon>Paralvinella</taxon>
    </lineage>
</organism>
<evidence type="ECO:0000313" key="2">
    <source>
        <dbReference type="EMBL" id="KAK2169396.1"/>
    </source>
</evidence>
<protein>
    <submittedName>
        <fullName evidence="2">Uncharacterized protein</fullName>
    </submittedName>
</protein>
<keyword evidence="3" id="KW-1185">Reference proteome</keyword>
<proteinExistence type="predicted"/>
<accession>A0AAD9KDP5</accession>
<dbReference type="AlphaFoldDB" id="A0AAD9KDP5"/>
<dbReference type="Proteomes" id="UP001208570">
    <property type="component" value="Unassembled WGS sequence"/>
</dbReference>
<feature type="compositionally biased region" description="Basic and acidic residues" evidence="1">
    <location>
        <begin position="189"/>
        <end position="199"/>
    </location>
</feature>
<sequence length="275" mass="31300">MAAAFNADRDNSIVPAVYRVVRPRNPCTTPVKRPCLSLQVVEPLLFPPISKKVKTRHVNEKLQGYVHSPRDPEPLVSETRLPPLQETKTIRQRSRKKMACSVPRYERPNAFKGHPDRMAIPDDILPPLKFHSSLHNRTPFLKRTSRCPRWLFHDPEVKTTHFKDDTFRIFRPMLYSVLMTQRIMPRIRLSREDGDDRRPTGRSGCTDSPQRRDTSSPKTSTEGSTKASSGSGSSERRNERSTSGDTMHISKEISQSEIDKRSGSADDLDIDDAAL</sequence>
<evidence type="ECO:0000256" key="1">
    <source>
        <dbReference type="SAM" id="MobiDB-lite"/>
    </source>
</evidence>
<feature type="region of interest" description="Disordered" evidence="1">
    <location>
        <begin position="188"/>
        <end position="275"/>
    </location>
</feature>
<evidence type="ECO:0000313" key="3">
    <source>
        <dbReference type="Proteomes" id="UP001208570"/>
    </source>
</evidence>
<comment type="caution">
    <text evidence="2">The sequence shown here is derived from an EMBL/GenBank/DDBJ whole genome shotgun (WGS) entry which is preliminary data.</text>
</comment>
<reference evidence="2" key="1">
    <citation type="journal article" date="2023" name="Mol. Biol. Evol.">
        <title>Third-Generation Sequencing Reveals the Adaptive Role of the Epigenome in Three Deep-Sea Polychaetes.</title>
        <authorList>
            <person name="Perez M."/>
            <person name="Aroh O."/>
            <person name="Sun Y."/>
            <person name="Lan Y."/>
            <person name="Juniper S.K."/>
            <person name="Young C.R."/>
            <person name="Angers B."/>
            <person name="Qian P.Y."/>
        </authorList>
    </citation>
    <scope>NUCLEOTIDE SEQUENCE</scope>
    <source>
        <strain evidence="2">P08H-3</strain>
    </source>
</reference>
<feature type="compositionally biased region" description="Low complexity" evidence="1">
    <location>
        <begin position="219"/>
        <end position="233"/>
    </location>
</feature>
<gene>
    <name evidence="2" type="ORF">LSH36_10g04008</name>
</gene>
<name>A0AAD9KDP5_9ANNE</name>